<evidence type="ECO:0000256" key="1">
    <source>
        <dbReference type="ARBA" id="ARBA00004123"/>
    </source>
</evidence>
<proteinExistence type="predicted"/>
<dbReference type="InterPro" id="IPR001005">
    <property type="entry name" value="SANT/Myb"/>
</dbReference>
<feature type="domain" description="HTH myb-type" evidence="6">
    <location>
        <begin position="162"/>
        <end position="215"/>
    </location>
</feature>
<dbReference type="Proteomes" id="UP001176521">
    <property type="component" value="Unassembled WGS sequence"/>
</dbReference>
<dbReference type="GO" id="GO:0005634">
    <property type="term" value="C:nucleus"/>
    <property type="evidence" value="ECO:0007669"/>
    <property type="project" value="UniProtKB-SubCell"/>
</dbReference>
<comment type="caution">
    <text evidence="7">The sequence shown here is derived from an EMBL/GenBank/DDBJ whole genome shotgun (WGS) entry which is preliminary data.</text>
</comment>
<reference evidence="7" key="1">
    <citation type="journal article" date="2023" name="PhytoFront">
        <title>Draft Genome Resources of Seven Strains of Tilletia horrida, Causal Agent of Kernel Smut of Rice.</title>
        <authorList>
            <person name="Khanal S."/>
            <person name="Antony Babu S."/>
            <person name="Zhou X.G."/>
        </authorList>
    </citation>
    <scope>NUCLEOTIDE SEQUENCE</scope>
    <source>
        <strain evidence="7">TX3</strain>
    </source>
</reference>
<protein>
    <submittedName>
        <fullName evidence="7">RNA polymerase I enhancer binding protein</fullName>
    </submittedName>
</protein>
<dbReference type="SMART" id="SM00717">
    <property type="entry name" value="SANT"/>
    <property type="match status" value="2"/>
</dbReference>
<dbReference type="PANTHER" id="PTHR46380">
    <property type="entry name" value="CYCLIN-D-BINDING MYB-LIKE TRANSCRIPTION FACTOR 1"/>
    <property type="match status" value="1"/>
</dbReference>
<dbReference type="InterPro" id="IPR017930">
    <property type="entry name" value="Myb_dom"/>
</dbReference>
<dbReference type="GO" id="GO:0000976">
    <property type="term" value="F:transcription cis-regulatory region binding"/>
    <property type="evidence" value="ECO:0007669"/>
    <property type="project" value="TreeGrafter"/>
</dbReference>
<accession>A0AAN6GFK7</accession>
<feature type="region of interest" description="Disordered" evidence="4">
    <location>
        <begin position="373"/>
        <end position="684"/>
    </location>
</feature>
<feature type="compositionally biased region" description="Low complexity" evidence="4">
    <location>
        <begin position="588"/>
        <end position="597"/>
    </location>
</feature>
<dbReference type="SUPFAM" id="SSF46689">
    <property type="entry name" value="Homeodomain-like"/>
    <property type="match status" value="1"/>
</dbReference>
<evidence type="ECO:0000259" key="5">
    <source>
        <dbReference type="PROSITE" id="PS50090"/>
    </source>
</evidence>
<keyword evidence="8" id="KW-1185">Reference proteome</keyword>
<evidence type="ECO:0000313" key="8">
    <source>
        <dbReference type="Proteomes" id="UP001176521"/>
    </source>
</evidence>
<keyword evidence="3" id="KW-0539">Nucleus</keyword>
<feature type="compositionally biased region" description="Low complexity" evidence="4">
    <location>
        <begin position="1"/>
        <end position="23"/>
    </location>
</feature>
<gene>
    <name evidence="7" type="primary">REB1</name>
    <name evidence="7" type="ORF">OC842_001479</name>
</gene>
<organism evidence="7 8">
    <name type="scientific">Tilletia horrida</name>
    <dbReference type="NCBI Taxonomy" id="155126"/>
    <lineage>
        <taxon>Eukaryota</taxon>
        <taxon>Fungi</taxon>
        <taxon>Dikarya</taxon>
        <taxon>Basidiomycota</taxon>
        <taxon>Ustilaginomycotina</taxon>
        <taxon>Exobasidiomycetes</taxon>
        <taxon>Tilletiales</taxon>
        <taxon>Tilletiaceae</taxon>
        <taxon>Tilletia</taxon>
    </lineage>
</organism>
<dbReference type="EMBL" id="JAPDMQ010000053">
    <property type="protein sequence ID" value="KAK0537879.1"/>
    <property type="molecule type" value="Genomic_DNA"/>
</dbReference>
<dbReference type="InterPro" id="IPR051651">
    <property type="entry name" value="DMTF1_DNA-bind_reg"/>
</dbReference>
<dbReference type="PANTHER" id="PTHR46380:SF2">
    <property type="entry name" value="CYCLIN-D-BINDING MYB-LIKE TRANSCRIPTION FACTOR 1"/>
    <property type="match status" value="1"/>
</dbReference>
<feature type="region of interest" description="Disordered" evidence="4">
    <location>
        <begin position="1"/>
        <end position="46"/>
    </location>
</feature>
<feature type="compositionally biased region" description="Polar residues" evidence="4">
    <location>
        <begin position="420"/>
        <end position="435"/>
    </location>
</feature>
<dbReference type="GO" id="GO:0003700">
    <property type="term" value="F:DNA-binding transcription factor activity"/>
    <property type="evidence" value="ECO:0007669"/>
    <property type="project" value="TreeGrafter"/>
</dbReference>
<dbReference type="PROSITE" id="PS51294">
    <property type="entry name" value="HTH_MYB"/>
    <property type="match status" value="1"/>
</dbReference>
<evidence type="ECO:0000259" key="6">
    <source>
        <dbReference type="PROSITE" id="PS51294"/>
    </source>
</evidence>
<dbReference type="Pfam" id="PF00249">
    <property type="entry name" value="Myb_DNA-binding"/>
    <property type="match status" value="1"/>
</dbReference>
<feature type="compositionally biased region" description="Acidic residues" evidence="4">
    <location>
        <begin position="598"/>
        <end position="664"/>
    </location>
</feature>
<evidence type="ECO:0000313" key="7">
    <source>
        <dbReference type="EMBL" id="KAK0537879.1"/>
    </source>
</evidence>
<feature type="compositionally biased region" description="Low complexity" evidence="4">
    <location>
        <begin position="396"/>
        <end position="419"/>
    </location>
</feature>
<sequence length="684" mass="75261">MAGRGSQASSQADPSSQLAADSPTSSQGPSRKRARSNSEGPSARVQKDIERAIAKYAGWPARDIVIHNEGYGAILQALKKEYNLEYREGQFSEAEVEVIMKQVDLFKKRNKMTEGQLHRILFGPATKDNKAVMKELVLDTTTALNGTRPYPAVREFLQRRLRDGARQGRWSNDEVKQLMQSVANHGNQWNKISQEVGRTGEDCRKKIDDMEKTERRRGLQPESGSWSNEDVELLKTAVEKVKQDQGLSDAELFDGRTRPVPIWKTVLEDHRLLDKQTGKRQKRAPKRKQERSWNVGDRAILLDRIIAQLRGPYAQESDIKWAELCDEEWNWAPHILMRRWTYIKNKYGTERWSGSFIGRCEAMRKRAVANKNRWLKRSEKKKQEEDGVTRTAKKNAASVSDAAAADGSGADTDTADASTINAQNKGKAVSNLQSTRAKEKQTVLGKRTRDESDEEEETDMSSEDEEEATQTLRKKMMAASKKTSSQGPPSRKATGPASQTQAGPDLDDGPEPVSGVAAATAGLESDTSSEDALETPPGSRIAADGAGNGKGSNGEAPKATAAGKKVPQTSSRIPSESSPEEEHEKNAGGSASSSEVSSESDSDDDSSSDDDGNVPGVDVEDDLSSSSEEEEDDDDEDDSSSEEEDDDDDDDEEEEEDEEDEDADIDVKDAVPNDNIDSDEEASL</sequence>
<feature type="domain" description="Myb-like" evidence="5">
    <location>
        <begin position="162"/>
        <end position="211"/>
    </location>
</feature>
<dbReference type="InterPro" id="IPR009057">
    <property type="entry name" value="Homeodomain-like_sf"/>
</dbReference>
<dbReference type="AlphaFoldDB" id="A0AAN6GFK7"/>
<comment type="subcellular location">
    <subcellularLocation>
        <location evidence="1">Nucleus</location>
    </subcellularLocation>
</comment>
<evidence type="ECO:0000256" key="3">
    <source>
        <dbReference type="ARBA" id="ARBA00023242"/>
    </source>
</evidence>
<dbReference type="PROSITE" id="PS50090">
    <property type="entry name" value="MYB_LIKE"/>
    <property type="match status" value="1"/>
</dbReference>
<name>A0AAN6GFK7_9BASI</name>
<feature type="compositionally biased region" description="Acidic residues" evidence="4">
    <location>
        <begin position="451"/>
        <end position="468"/>
    </location>
</feature>
<evidence type="ECO:0000256" key="2">
    <source>
        <dbReference type="ARBA" id="ARBA00023125"/>
    </source>
</evidence>
<dbReference type="CDD" id="cd00167">
    <property type="entry name" value="SANT"/>
    <property type="match status" value="1"/>
</dbReference>
<evidence type="ECO:0000256" key="4">
    <source>
        <dbReference type="SAM" id="MobiDB-lite"/>
    </source>
</evidence>
<dbReference type="Gene3D" id="1.10.10.60">
    <property type="entry name" value="Homeodomain-like"/>
    <property type="match status" value="1"/>
</dbReference>
<keyword evidence="2" id="KW-0238">DNA-binding</keyword>